<keyword evidence="2" id="KW-1185">Reference proteome</keyword>
<reference evidence="1 2" key="1">
    <citation type="journal article" date="2014" name="Genome Biol. Evol.">
        <title>The genome of the myxosporean Thelohanellus kitauei shows adaptations to nutrient acquisition within its fish host.</title>
        <authorList>
            <person name="Yang Y."/>
            <person name="Xiong J."/>
            <person name="Zhou Z."/>
            <person name="Huo F."/>
            <person name="Miao W."/>
            <person name="Ran C."/>
            <person name="Liu Y."/>
            <person name="Zhang J."/>
            <person name="Feng J."/>
            <person name="Wang M."/>
            <person name="Wang M."/>
            <person name="Wang L."/>
            <person name="Yao B."/>
        </authorList>
    </citation>
    <scope>NUCLEOTIDE SEQUENCE [LARGE SCALE GENOMIC DNA]</scope>
    <source>
        <strain evidence="1">Wuqing</strain>
    </source>
</reference>
<dbReference type="Proteomes" id="UP000031668">
    <property type="component" value="Unassembled WGS sequence"/>
</dbReference>
<evidence type="ECO:0000313" key="1">
    <source>
        <dbReference type="EMBL" id="KII64912.1"/>
    </source>
</evidence>
<name>A0A0C2MT76_THEKT</name>
<evidence type="ECO:0000313" key="2">
    <source>
        <dbReference type="Proteomes" id="UP000031668"/>
    </source>
</evidence>
<dbReference type="AlphaFoldDB" id="A0A0C2MT76"/>
<sequence length="125" mass="14306">MIIQDGFNYEDIFEKELGYDSWGNLILGSISGCFNRIGIGTGFRILESSVMINCKMCILGVHECELWRITSTLSYQEQLRSLDYRGSINTMPSMVLIFTNFGFIDFYDYAISSYLKIIDIKAIAH</sequence>
<dbReference type="EMBL" id="JWZT01004073">
    <property type="protein sequence ID" value="KII64912.1"/>
    <property type="molecule type" value="Genomic_DNA"/>
</dbReference>
<protein>
    <submittedName>
        <fullName evidence="1">Uncharacterized protein</fullName>
    </submittedName>
</protein>
<gene>
    <name evidence="1" type="ORF">RF11_07741</name>
</gene>
<comment type="caution">
    <text evidence="1">The sequence shown here is derived from an EMBL/GenBank/DDBJ whole genome shotgun (WGS) entry which is preliminary data.</text>
</comment>
<proteinExistence type="predicted"/>
<accession>A0A0C2MT76</accession>
<organism evidence="1 2">
    <name type="scientific">Thelohanellus kitauei</name>
    <name type="common">Myxosporean</name>
    <dbReference type="NCBI Taxonomy" id="669202"/>
    <lineage>
        <taxon>Eukaryota</taxon>
        <taxon>Metazoa</taxon>
        <taxon>Cnidaria</taxon>
        <taxon>Myxozoa</taxon>
        <taxon>Myxosporea</taxon>
        <taxon>Bivalvulida</taxon>
        <taxon>Platysporina</taxon>
        <taxon>Myxobolidae</taxon>
        <taxon>Thelohanellus</taxon>
    </lineage>
</organism>